<dbReference type="PANTHER" id="PTHR37533:SF2">
    <property type="entry name" value="FLAGELLAR HOOK-LENGTH CONTROL PROTEIN"/>
    <property type="match status" value="1"/>
</dbReference>
<dbReference type="AlphaFoldDB" id="A0A848GXM3"/>
<reference evidence="3 4" key="1">
    <citation type="submission" date="2020-04" db="EMBL/GenBank/DDBJ databases">
        <title>Ramlibacter sp. G-1-2-2 isolated from soil.</title>
        <authorList>
            <person name="Dahal R.H."/>
        </authorList>
    </citation>
    <scope>NUCLEOTIDE SEQUENCE [LARGE SCALE GENOMIC DNA]</scope>
    <source>
        <strain evidence="3 4">G-1-2-2</strain>
    </source>
</reference>
<comment type="caution">
    <text evidence="3">The sequence shown here is derived from an EMBL/GenBank/DDBJ whole genome shotgun (WGS) entry which is preliminary data.</text>
</comment>
<feature type="domain" description="Flagellar hook-length control protein-like C-terminal" evidence="2">
    <location>
        <begin position="219"/>
        <end position="301"/>
    </location>
</feature>
<sequence>MKAAAPHVQAPRAAAAHGAQAASAKPASGDAASDAFAALLDGLCPDDAVPVTAADAKALPADEPGAQKKPAAKAAEAVPDAFLAALPQQQQPIPATQLTVLPDAKAQAQLPDQQITGADAKGRPATPDLQLAATPEPAHHVATGAFQALLAAVPGGSPAKQEHAAAETPSLQAADLSALAAASSQPQQLAPAVPATAVHQAALPSHPLDAAFAGDLGVEVRWMVESGLQQAELHLHPADLGPIHIQLSVQQQAAEISLSAAHATTREGLQQALPALREMLAGQGLQLAQAGVSSGQQQRQQAREQPPAREKNTQLPGVGAISAAPRRSGGARTQGTLGLLDLYA</sequence>
<evidence type="ECO:0000256" key="1">
    <source>
        <dbReference type="SAM" id="MobiDB-lite"/>
    </source>
</evidence>
<feature type="region of interest" description="Disordered" evidence="1">
    <location>
        <begin position="1"/>
        <end position="31"/>
    </location>
</feature>
<dbReference type="Pfam" id="PF02120">
    <property type="entry name" value="Flg_hook"/>
    <property type="match status" value="1"/>
</dbReference>
<keyword evidence="4" id="KW-1185">Reference proteome</keyword>
<dbReference type="PANTHER" id="PTHR37533">
    <property type="entry name" value="FLAGELLAR HOOK-LENGTH CONTROL PROTEIN"/>
    <property type="match status" value="1"/>
</dbReference>
<evidence type="ECO:0000313" key="3">
    <source>
        <dbReference type="EMBL" id="NML43406.1"/>
    </source>
</evidence>
<dbReference type="InterPro" id="IPR021136">
    <property type="entry name" value="Flagellar_hook_control-like_C"/>
</dbReference>
<name>A0A848GXM3_9BURK</name>
<proteinExistence type="predicted"/>
<evidence type="ECO:0000313" key="4">
    <source>
        <dbReference type="Proteomes" id="UP000541185"/>
    </source>
</evidence>
<dbReference type="Gene3D" id="3.30.750.140">
    <property type="match status" value="1"/>
</dbReference>
<accession>A0A848GXM3</accession>
<dbReference type="InterPro" id="IPR038610">
    <property type="entry name" value="FliK-like_C_sf"/>
</dbReference>
<feature type="compositionally biased region" description="Low complexity" evidence="1">
    <location>
        <begin position="290"/>
        <end position="305"/>
    </location>
</feature>
<evidence type="ECO:0000259" key="2">
    <source>
        <dbReference type="Pfam" id="PF02120"/>
    </source>
</evidence>
<dbReference type="EMBL" id="JABBFX010000001">
    <property type="protein sequence ID" value="NML43406.1"/>
    <property type="molecule type" value="Genomic_DNA"/>
</dbReference>
<dbReference type="InterPro" id="IPR052563">
    <property type="entry name" value="FliK"/>
</dbReference>
<organism evidence="3 4">
    <name type="scientific">Ramlibacter agri</name>
    <dbReference type="NCBI Taxonomy" id="2728837"/>
    <lineage>
        <taxon>Bacteria</taxon>
        <taxon>Pseudomonadati</taxon>
        <taxon>Pseudomonadota</taxon>
        <taxon>Betaproteobacteria</taxon>
        <taxon>Burkholderiales</taxon>
        <taxon>Comamonadaceae</taxon>
        <taxon>Ramlibacter</taxon>
    </lineage>
</organism>
<dbReference type="CDD" id="cd17470">
    <property type="entry name" value="T3SS_Flik_C"/>
    <property type="match status" value="1"/>
</dbReference>
<dbReference type="RefSeq" id="WP_169417614.1">
    <property type="nucleotide sequence ID" value="NZ_JABBFX010000001.1"/>
</dbReference>
<dbReference type="Proteomes" id="UP000541185">
    <property type="component" value="Unassembled WGS sequence"/>
</dbReference>
<protein>
    <recommendedName>
        <fullName evidence="2">Flagellar hook-length control protein-like C-terminal domain-containing protein</fullName>
    </recommendedName>
</protein>
<gene>
    <name evidence="3" type="ORF">HHL11_06555</name>
</gene>
<feature type="region of interest" description="Disordered" evidence="1">
    <location>
        <begin position="290"/>
        <end position="335"/>
    </location>
</feature>